<keyword evidence="2" id="KW-1185">Reference proteome</keyword>
<proteinExistence type="predicted"/>
<sequence>MHGSLYKIVLFGLILMSISMVSEAIYKYTSQCDSDCDLNVSSCCNKYGSTYGGCCLFGMAYCESDSIF</sequence>
<organism evidence="2 3">
    <name type="scientific">Acrobeloides nanus</name>
    <dbReference type="NCBI Taxonomy" id="290746"/>
    <lineage>
        <taxon>Eukaryota</taxon>
        <taxon>Metazoa</taxon>
        <taxon>Ecdysozoa</taxon>
        <taxon>Nematoda</taxon>
        <taxon>Chromadorea</taxon>
        <taxon>Rhabditida</taxon>
        <taxon>Tylenchina</taxon>
        <taxon>Cephalobomorpha</taxon>
        <taxon>Cephaloboidea</taxon>
        <taxon>Cephalobidae</taxon>
        <taxon>Acrobeloides</taxon>
    </lineage>
</organism>
<keyword evidence="1" id="KW-0732">Signal</keyword>
<feature type="chain" id="PRO_5038093067" evidence="1">
    <location>
        <begin position="25"/>
        <end position="68"/>
    </location>
</feature>
<evidence type="ECO:0000256" key="1">
    <source>
        <dbReference type="SAM" id="SignalP"/>
    </source>
</evidence>
<name>A0A914DMX3_9BILA</name>
<evidence type="ECO:0000313" key="2">
    <source>
        <dbReference type="Proteomes" id="UP000887540"/>
    </source>
</evidence>
<feature type="signal peptide" evidence="1">
    <location>
        <begin position="1"/>
        <end position="24"/>
    </location>
</feature>
<dbReference type="Proteomes" id="UP000887540">
    <property type="component" value="Unplaced"/>
</dbReference>
<protein>
    <submittedName>
        <fullName evidence="3">Uncharacterized protein</fullName>
    </submittedName>
</protein>
<reference evidence="3" key="1">
    <citation type="submission" date="2022-11" db="UniProtKB">
        <authorList>
            <consortium name="WormBaseParasite"/>
        </authorList>
    </citation>
    <scope>IDENTIFICATION</scope>
</reference>
<dbReference type="AlphaFoldDB" id="A0A914DMX3"/>
<dbReference type="WBParaSite" id="ACRNAN_scaffold3026.g8696.t1">
    <property type="protein sequence ID" value="ACRNAN_scaffold3026.g8696.t1"/>
    <property type="gene ID" value="ACRNAN_scaffold3026.g8696"/>
</dbReference>
<accession>A0A914DMX3</accession>
<evidence type="ECO:0000313" key="3">
    <source>
        <dbReference type="WBParaSite" id="ACRNAN_scaffold3026.g8696.t1"/>
    </source>
</evidence>